<name>A0A099DAM5_9ACTN</name>
<keyword evidence="9" id="KW-0560">Oxidoreductase</keyword>
<reference evidence="17 20" key="2">
    <citation type="submission" date="2017-08" db="EMBL/GenBank/DDBJ databases">
        <title>The complete genome sequence of moderately halophilic actinomycete Actinopolyspora erythraea YIM 90600, the producer of novel erythromycin, novel actinopolysporins A-C and tubercidin.</title>
        <authorList>
            <person name="Yin M."/>
            <person name="Tang S."/>
        </authorList>
    </citation>
    <scope>NUCLEOTIDE SEQUENCE [LARGE SCALE GENOMIC DNA]</scope>
    <source>
        <strain evidence="17 20">YIM 90600</strain>
    </source>
</reference>
<evidence type="ECO:0000256" key="6">
    <source>
        <dbReference type="ARBA" id="ARBA00022630"/>
    </source>
</evidence>
<dbReference type="Pfam" id="PF13434">
    <property type="entry name" value="Lys_Orn_oxgnase"/>
    <property type="match status" value="1"/>
</dbReference>
<dbReference type="RefSeq" id="WP_043569880.1">
    <property type="nucleotide sequence ID" value="NZ_CP022752.1"/>
</dbReference>
<evidence type="ECO:0000256" key="2">
    <source>
        <dbReference type="ARBA" id="ARBA00004924"/>
    </source>
</evidence>
<evidence type="ECO:0000256" key="14">
    <source>
        <dbReference type="ARBA" id="ARBA00032738"/>
    </source>
</evidence>
<comment type="pathway">
    <text evidence="2">Siderophore biosynthesis.</text>
</comment>
<proteinExistence type="inferred from homology"/>
<evidence type="ECO:0000313" key="19">
    <source>
        <dbReference type="Proteomes" id="UP000029737"/>
    </source>
</evidence>
<evidence type="ECO:0000256" key="4">
    <source>
        <dbReference type="ARBA" id="ARBA00013076"/>
    </source>
</evidence>
<evidence type="ECO:0000256" key="8">
    <source>
        <dbReference type="ARBA" id="ARBA00022857"/>
    </source>
</evidence>
<dbReference type="EMBL" id="JPMV01000009">
    <property type="protein sequence ID" value="KGI82822.1"/>
    <property type="molecule type" value="Genomic_DNA"/>
</dbReference>
<dbReference type="OrthoDB" id="7527071at2"/>
<keyword evidence="6" id="KW-0285">Flavoprotein</keyword>
<dbReference type="Proteomes" id="UP000029737">
    <property type="component" value="Unassembled WGS sequence"/>
</dbReference>
<evidence type="ECO:0000256" key="9">
    <source>
        <dbReference type="ARBA" id="ARBA00023002"/>
    </source>
</evidence>
<dbReference type="HOGENOM" id="CLU_020931_0_0_11"/>
<keyword evidence="8" id="KW-0521">NADP</keyword>
<evidence type="ECO:0000256" key="13">
    <source>
        <dbReference type="ARBA" id="ARBA00032493"/>
    </source>
</evidence>
<evidence type="ECO:0000256" key="1">
    <source>
        <dbReference type="ARBA" id="ARBA00001974"/>
    </source>
</evidence>
<comment type="similarity">
    <text evidence="3">Belongs to the lysine N(6)-hydroxylase/L-ornithine N(5)-oxygenase family.</text>
</comment>
<evidence type="ECO:0000313" key="20">
    <source>
        <dbReference type="Proteomes" id="UP000215043"/>
    </source>
</evidence>
<reference evidence="18 19" key="1">
    <citation type="journal article" date="2014" name="PLoS ONE">
        <title>Identification and Characterization of a New Erythromycin Biosynthetic Gene Cluster in Actinopolyspora erythraea YIM90600, a Novel Erythronolide-Producing Halophilic Actinomycete Isolated from Salt Field.</title>
        <authorList>
            <person name="Chen D."/>
            <person name="Feng J."/>
            <person name="Huang L."/>
            <person name="Zhang Q."/>
            <person name="Wu J."/>
            <person name="Zhu X."/>
            <person name="Duan Y."/>
            <person name="Xu Z."/>
        </authorList>
    </citation>
    <scope>NUCLEOTIDE SEQUENCE [LARGE SCALE GENOMIC DNA]</scope>
    <source>
        <strain evidence="18 19">YIM90600</strain>
    </source>
</reference>
<protein>
    <recommendedName>
        <fullName evidence="5">L-lysine N6-monooxygenase MbtG</fullName>
        <ecNumber evidence="4">1.14.13.59</ecNumber>
    </recommendedName>
    <alternativeName>
        <fullName evidence="14">Lysine 6-N-hydroxylase</fullName>
    </alternativeName>
    <alternativeName>
        <fullName evidence="13">Lysine N6-hydroxylase</fullName>
    </alternativeName>
    <alternativeName>
        <fullName evidence="11">Lysine-N-oxygenase</fullName>
    </alternativeName>
    <alternativeName>
        <fullName evidence="12">Mycobactin synthase protein G</fullName>
    </alternativeName>
</protein>
<comment type="cofactor">
    <cofactor evidence="1">
        <name>FAD</name>
        <dbReference type="ChEBI" id="CHEBI:57692"/>
    </cofactor>
</comment>
<dbReference type="EC" id="1.14.13.59" evidence="4"/>
<dbReference type="SUPFAM" id="SSF51905">
    <property type="entry name" value="FAD/NAD(P)-binding domain"/>
    <property type="match status" value="2"/>
</dbReference>
<evidence type="ECO:0000256" key="12">
    <source>
        <dbReference type="ARBA" id="ARBA00031158"/>
    </source>
</evidence>
<dbReference type="AlphaFoldDB" id="A0A099DAM5"/>
<dbReference type="PANTHER" id="PTHR42802">
    <property type="entry name" value="MONOOXYGENASE"/>
    <property type="match status" value="1"/>
</dbReference>
<dbReference type="InterPro" id="IPR025700">
    <property type="entry name" value="Lys/Orn_oxygenase"/>
</dbReference>
<keyword evidence="10" id="KW-0503">Monooxygenase</keyword>
<organism evidence="17 20">
    <name type="scientific">Actinopolyspora erythraea</name>
    <dbReference type="NCBI Taxonomy" id="414996"/>
    <lineage>
        <taxon>Bacteria</taxon>
        <taxon>Bacillati</taxon>
        <taxon>Actinomycetota</taxon>
        <taxon>Actinomycetes</taxon>
        <taxon>Actinopolysporales</taxon>
        <taxon>Actinopolysporaceae</taxon>
        <taxon>Actinopolyspora</taxon>
    </lineage>
</organism>
<evidence type="ECO:0000256" key="7">
    <source>
        <dbReference type="ARBA" id="ARBA00022827"/>
    </source>
</evidence>
<keyword evidence="7" id="KW-0274">FAD</keyword>
<comment type="catalytic activity">
    <reaction evidence="15">
        <text>L-lysine + NADPH + O2 = N(6)-hydroxy-L-lysine + NADP(+) + H2O</text>
        <dbReference type="Rhea" id="RHEA:23228"/>
        <dbReference type="ChEBI" id="CHEBI:15377"/>
        <dbReference type="ChEBI" id="CHEBI:15379"/>
        <dbReference type="ChEBI" id="CHEBI:32551"/>
        <dbReference type="ChEBI" id="CHEBI:57783"/>
        <dbReference type="ChEBI" id="CHEBI:57820"/>
        <dbReference type="ChEBI" id="CHEBI:58349"/>
        <dbReference type="EC" id="1.14.13.59"/>
    </reaction>
</comment>
<accession>A0A099DAM5</accession>
<evidence type="ECO:0000313" key="18">
    <source>
        <dbReference type="EMBL" id="KGI82822.1"/>
    </source>
</evidence>
<keyword evidence="19" id="KW-1185">Reference proteome</keyword>
<dbReference type="Gene3D" id="3.50.50.60">
    <property type="entry name" value="FAD/NAD(P)-binding domain"/>
    <property type="match status" value="1"/>
</dbReference>
<dbReference type="KEGG" id="aey:CDG81_22020"/>
<feature type="region of interest" description="Disordered" evidence="16">
    <location>
        <begin position="425"/>
        <end position="445"/>
    </location>
</feature>
<dbReference type="Proteomes" id="UP000215043">
    <property type="component" value="Chromosome"/>
</dbReference>
<dbReference type="PANTHER" id="PTHR42802:SF1">
    <property type="entry name" value="L-ORNITHINE N(5)-MONOOXYGENASE"/>
    <property type="match status" value="1"/>
</dbReference>
<evidence type="ECO:0000256" key="16">
    <source>
        <dbReference type="SAM" id="MobiDB-lite"/>
    </source>
</evidence>
<sequence>MPPTHDFIAVGVGPFNLGLACLTEPIAELDGLFLDEKPDFEWHGGMMLQETTLQTPFLADLVSLADPTSPFSFLNYLKEVGRLYSFYIRADWFPPRVEYNDYCRWAARKLDNVRFGTRVDRIDHDESEDVYLVHTTEVATGRTGTHRARRLVLGTGTPPHVPEPCRDLGGDAVHASRYLHNRDELVRKPSITIVGSGQSAAEIYRDLLGEIDQHGYTLNWITRSARFFPLEYTKLTLEMTSPEYVDYFHSLPERTRESLLSQQQNLYKGISAELVDEIFDLLYLKRVAGPCPTRLLTNTTVTGAEHDPVDGTYTLRLRQWEQQQDFSLETDGLVFATGYRYRVPEFLDPITHRISWDDSGRFDVGRGYCVDPTGDEIYVQNAELHTHGFVTPDLGMAAYRNSRIIRGMLGREYYPIERSIAFQEFAAPQDTEPARTEPAQEESAA</sequence>
<evidence type="ECO:0000256" key="11">
    <source>
        <dbReference type="ARBA" id="ARBA00029939"/>
    </source>
</evidence>
<dbReference type="eggNOG" id="COG3486">
    <property type="taxonomic scope" value="Bacteria"/>
</dbReference>
<evidence type="ECO:0000256" key="10">
    <source>
        <dbReference type="ARBA" id="ARBA00023033"/>
    </source>
</evidence>
<evidence type="ECO:0000313" key="17">
    <source>
        <dbReference type="EMBL" id="ASU80507.1"/>
    </source>
</evidence>
<evidence type="ECO:0000256" key="15">
    <source>
        <dbReference type="ARBA" id="ARBA00048407"/>
    </source>
</evidence>
<evidence type="ECO:0000256" key="3">
    <source>
        <dbReference type="ARBA" id="ARBA00007588"/>
    </source>
</evidence>
<dbReference type="GO" id="GO:0047091">
    <property type="term" value="F:L-lysine 6-monooxygenase (NADPH) activity"/>
    <property type="evidence" value="ECO:0007669"/>
    <property type="project" value="UniProtKB-EC"/>
</dbReference>
<dbReference type="EMBL" id="CP022752">
    <property type="protein sequence ID" value="ASU80507.1"/>
    <property type="molecule type" value="Genomic_DNA"/>
</dbReference>
<gene>
    <name evidence="17" type="ORF">CDG81_22020</name>
    <name evidence="18" type="ORF">IL38_02830</name>
</gene>
<evidence type="ECO:0000256" key="5">
    <source>
        <dbReference type="ARBA" id="ARBA00016406"/>
    </source>
</evidence>
<dbReference type="InterPro" id="IPR036188">
    <property type="entry name" value="FAD/NAD-bd_sf"/>
</dbReference>